<dbReference type="AlphaFoldDB" id="A0A7R9DJ68"/>
<evidence type="ECO:0000256" key="1">
    <source>
        <dbReference type="SAM" id="MobiDB-lite"/>
    </source>
</evidence>
<dbReference type="EMBL" id="OD008294">
    <property type="protein sequence ID" value="CAD7414780.1"/>
    <property type="molecule type" value="Genomic_DNA"/>
</dbReference>
<accession>A0A7R9DJ68</accession>
<reference evidence="2" key="1">
    <citation type="submission" date="2020-11" db="EMBL/GenBank/DDBJ databases">
        <authorList>
            <person name="Tran Van P."/>
        </authorList>
    </citation>
    <scope>NUCLEOTIDE SEQUENCE</scope>
</reference>
<organism evidence="2">
    <name type="scientific">Timema poppense</name>
    <name type="common">Walking stick</name>
    <dbReference type="NCBI Taxonomy" id="170557"/>
    <lineage>
        <taxon>Eukaryota</taxon>
        <taxon>Metazoa</taxon>
        <taxon>Ecdysozoa</taxon>
        <taxon>Arthropoda</taxon>
        <taxon>Hexapoda</taxon>
        <taxon>Insecta</taxon>
        <taxon>Pterygota</taxon>
        <taxon>Neoptera</taxon>
        <taxon>Polyneoptera</taxon>
        <taxon>Phasmatodea</taxon>
        <taxon>Timematodea</taxon>
        <taxon>Timematoidea</taxon>
        <taxon>Timematidae</taxon>
        <taxon>Timema</taxon>
    </lineage>
</organism>
<proteinExistence type="predicted"/>
<feature type="region of interest" description="Disordered" evidence="1">
    <location>
        <begin position="1"/>
        <end position="23"/>
    </location>
</feature>
<evidence type="ECO:0000313" key="2">
    <source>
        <dbReference type="EMBL" id="CAD7414780.1"/>
    </source>
</evidence>
<name>A0A7R9DJ68_TIMPO</name>
<gene>
    <name evidence="2" type="ORF">TPSB3V08_LOCUS9892</name>
</gene>
<sequence length="147" mass="16284">MWQHREDSSNGDSSLRMPQPSLGVAQIARPHALLPGTVKVRPEDLSRCSTQAPSTGECEESENAFKTGAHRGVLPGRILHSSYEYRSRILCDATEDSSRWSVNPRSRKRLYLKDGDESEDTVEQGAGVRDQKLLVIHGQGRDEQLGG</sequence>
<protein>
    <submittedName>
        <fullName evidence="2">Uncharacterized protein</fullName>
    </submittedName>
</protein>